<organism evidence="1 2">
    <name type="scientific">Cryptolaemus montrouzieri</name>
    <dbReference type="NCBI Taxonomy" id="559131"/>
    <lineage>
        <taxon>Eukaryota</taxon>
        <taxon>Metazoa</taxon>
        <taxon>Ecdysozoa</taxon>
        <taxon>Arthropoda</taxon>
        <taxon>Hexapoda</taxon>
        <taxon>Insecta</taxon>
        <taxon>Pterygota</taxon>
        <taxon>Neoptera</taxon>
        <taxon>Endopterygota</taxon>
        <taxon>Coleoptera</taxon>
        <taxon>Polyphaga</taxon>
        <taxon>Cucujiformia</taxon>
        <taxon>Coccinelloidea</taxon>
        <taxon>Coccinellidae</taxon>
        <taxon>Scymninae</taxon>
        <taxon>Scymnini</taxon>
        <taxon>Cryptolaemus</taxon>
    </lineage>
</organism>
<evidence type="ECO:0000313" key="2">
    <source>
        <dbReference type="Proteomes" id="UP001516400"/>
    </source>
</evidence>
<protein>
    <submittedName>
        <fullName evidence="1">Uncharacterized protein</fullName>
    </submittedName>
</protein>
<proteinExistence type="predicted"/>
<gene>
    <name evidence="1" type="ORF">HHI36_014589</name>
</gene>
<keyword evidence="2" id="KW-1185">Reference proteome</keyword>
<sequence length="102" mass="11897">MFMKILFLNRELKDLSKEQLTDKCYRDYIAETEMSIKSDPKHFWSFVNQRNSVGSFPSCMFLIGRLGHGGSEIVNLFADHFSSSFNFHIPTHLLLTVTYAWI</sequence>
<dbReference type="AlphaFoldDB" id="A0ABD2N314"/>
<dbReference type="Proteomes" id="UP001516400">
    <property type="component" value="Unassembled WGS sequence"/>
</dbReference>
<reference evidence="1 2" key="1">
    <citation type="journal article" date="2021" name="BMC Biol.">
        <title>Horizontally acquired antibacterial genes associated with adaptive radiation of ladybird beetles.</title>
        <authorList>
            <person name="Li H.S."/>
            <person name="Tang X.F."/>
            <person name="Huang Y.H."/>
            <person name="Xu Z.Y."/>
            <person name="Chen M.L."/>
            <person name="Du X.Y."/>
            <person name="Qiu B.Y."/>
            <person name="Chen P.T."/>
            <person name="Zhang W."/>
            <person name="Slipinski A."/>
            <person name="Escalona H.E."/>
            <person name="Waterhouse R.M."/>
            <person name="Zwick A."/>
            <person name="Pang H."/>
        </authorList>
    </citation>
    <scope>NUCLEOTIDE SEQUENCE [LARGE SCALE GENOMIC DNA]</scope>
    <source>
        <strain evidence="1">SYSU2018</strain>
    </source>
</reference>
<dbReference type="EMBL" id="JABFTP020000062">
    <property type="protein sequence ID" value="KAL3273135.1"/>
    <property type="molecule type" value="Genomic_DNA"/>
</dbReference>
<name>A0ABD2N314_9CUCU</name>
<comment type="caution">
    <text evidence="1">The sequence shown here is derived from an EMBL/GenBank/DDBJ whole genome shotgun (WGS) entry which is preliminary data.</text>
</comment>
<accession>A0ABD2N314</accession>
<evidence type="ECO:0000313" key="1">
    <source>
        <dbReference type="EMBL" id="KAL3273135.1"/>
    </source>
</evidence>